<dbReference type="InterPro" id="IPR001041">
    <property type="entry name" value="2Fe-2S_ferredoxin-type"/>
</dbReference>
<sequence>MARITLHLNGRPAELEGRERASLLEALRAAGLSGAKEGCGEGECGACTVVVRDARGYRAVNSCLVPLAAVAGGEVWTVEGLGEPGSGAHPVQQAVVAEGAVQCGYCTPGVVMSLFAGYYAGDPLGTVEGNLCRCTGYRPIRDAARHLGDPAPGDPFLRRLSLPPPQPGPWYGQQFMRPTGLAEALALLAEPGSRPVAGATDLALAADPGPRWVSLEAVPELRGLAREPQAVVIGAALPLADLGAMLGEGWPFLRPWLAVFASPAIRNRATLGGNLATASPIGDSAPLLLVLDAVLRLRRAGGERTVPLPAFFRDYRRTVLEPGEIIAAVAVPLPLPQEVRFYKVAKRPRDDISTVAAAFALSRDAGGRVQTVRMAFGGVAATPVRATAAEAVLQGRAWTPAAVAEARAVLGRSFRPLSDLRGSSAYRQALVVNLWDRFVEEVQGP</sequence>
<dbReference type="Gene3D" id="3.30.390.50">
    <property type="entry name" value="CO dehydrogenase flavoprotein, C-terminal domain"/>
    <property type="match status" value="1"/>
</dbReference>
<dbReference type="GO" id="GO:0071949">
    <property type="term" value="F:FAD binding"/>
    <property type="evidence" value="ECO:0007669"/>
    <property type="project" value="InterPro"/>
</dbReference>
<evidence type="ECO:0000256" key="2">
    <source>
        <dbReference type="ARBA" id="ARBA00022723"/>
    </source>
</evidence>
<dbReference type="CDD" id="cd00207">
    <property type="entry name" value="fer2"/>
    <property type="match status" value="1"/>
</dbReference>
<dbReference type="InterPro" id="IPR006058">
    <property type="entry name" value="2Fe2S_fd_BS"/>
</dbReference>
<keyword evidence="9" id="KW-1185">Reference proteome</keyword>
<gene>
    <name evidence="8" type="ORF">R50_0419</name>
</gene>
<dbReference type="PANTHER" id="PTHR45444:SF3">
    <property type="entry name" value="XANTHINE DEHYDROGENASE"/>
    <property type="match status" value="1"/>
</dbReference>
<keyword evidence="5" id="KW-0408">Iron</keyword>
<dbReference type="InterPro" id="IPR012175">
    <property type="entry name" value="Xanth_DH_ssu_bac"/>
</dbReference>
<dbReference type="AlphaFoldDB" id="A0A6F8ZDU5"/>
<dbReference type="SMART" id="SM01092">
    <property type="entry name" value="CO_deh_flav_C"/>
    <property type="match status" value="1"/>
</dbReference>
<dbReference type="GO" id="GO:0004854">
    <property type="term" value="F:xanthine dehydrogenase activity"/>
    <property type="evidence" value="ECO:0007669"/>
    <property type="project" value="UniProtKB-EC"/>
</dbReference>
<accession>A0A6F8ZDU5</accession>
<reference evidence="8 9" key="1">
    <citation type="submission" date="2020-02" db="EMBL/GenBank/DDBJ databases">
        <authorList>
            <person name="Hogendoorn C."/>
        </authorList>
    </citation>
    <scope>NUCLEOTIDE SEQUENCE [LARGE SCALE GENOMIC DNA]</scope>
    <source>
        <strain evidence="8">R501</strain>
    </source>
</reference>
<dbReference type="InterPro" id="IPR002888">
    <property type="entry name" value="2Fe-2S-bd"/>
</dbReference>
<dbReference type="InterPro" id="IPR016166">
    <property type="entry name" value="FAD-bd_PCMH"/>
</dbReference>
<dbReference type="Gene3D" id="1.10.150.120">
    <property type="entry name" value="[2Fe-2S]-binding domain"/>
    <property type="match status" value="1"/>
</dbReference>
<name>A0A6F8ZDU5_9FIRM</name>
<evidence type="ECO:0000256" key="3">
    <source>
        <dbReference type="ARBA" id="ARBA00022827"/>
    </source>
</evidence>
<dbReference type="GO" id="GO:0005506">
    <property type="term" value="F:iron ion binding"/>
    <property type="evidence" value="ECO:0007669"/>
    <property type="project" value="InterPro"/>
</dbReference>
<feature type="domain" description="2Fe-2S ferredoxin-type" evidence="6">
    <location>
        <begin position="2"/>
        <end position="81"/>
    </location>
</feature>
<dbReference type="GO" id="GO:0051537">
    <property type="term" value="F:2 iron, 2 sulfur cluster binding"/>
    <property type="evidence" value="ECO:0007669"/>
    <property type="project" value="InterPro"/>
</dbReference>
<keyword evidence="1" id="KW-0285">Flavoprotein</keyword>
<dbReference type="InterPro" id="IPR002346">
    <property type="entry name" value="Mopterin_DH_FAD-bd"/>
</dbReference>
<dbReference type="InterPro" id="IPR036010">
    <property type="entry name" value="2Fe-2S_ferredoxin-like_sf"/>
</dbReference>
<keyword evidence="3" id="KW-0274">FAD</keyword>
<evidence type="ECO:0000259" key="7">
    <source>
        <dbReference type="PROSITE" id="PS51387"/>
    </source>
</evidence>
<dbReference type="InterPro" id="IPR016169">
    <property type="entry name" value="FAD-bd_PCMH_sub2"/>
</dbReference>
<dbReference type="EC" id="1.17.1.4" evidence="8"/>
<dbReference type="InterPro" id="IPR036318">
    <property type="entry name" value="FAD-bd_PCMH-like_sf"/>
</dbReference>
<feature type="domain" description="FAD-binding PCMH-type" evidence="7">
    <location>
        <begin position="163"/>
        <end position="336"/>
    </location>
</feature>
<evidence type="ECO:0000259" key="6">
    <source>
        <dbReference type="PROSITE" id="PS51085"/>
    </source>
</evidence>
<dbReference type="Pfam" id="PF00941">
    <property type="entry name" value="FAD_binding_5"/>
    <property type="match status" value="1"/>
</dbReference>
<dbReference type="PIRSF" id="PIRSF036557">
    <property type="entry name" value="XdhA_RC"/>
    <property type="match status" value="1"/>
</dbReference>
<dbReference type="InterPro" id="IPR005107">
    <property type="entry name" value="CO_DH_flav_C"/>
</dbReference>
<evidence type="ECO:0000313" key="9">
    <source>
        <dbReference type="Proteomes" id="UP000503399"/>
    </source>
</evidence>
<dbReference type="PROSITE" id="PS51387">
    <property type="entry name" value="FAD_PCMH"/>
    <property type="match status" value="1"/>
</dbReference>
<dbReference type="InterPro" id="IPR012675">
    <property type="entry name" value="Beta-grasp_dom_sf"/>
</dbReference>
<evidence type="ECO:0000256" key="1">
    <source>
        <dbReference type="ARBA" id="ARBA00022630"/>
    </source>
</evidence>
<evidence type="ECO:0000313" key="8">
    <source>
        <dbReference type="EMBL" id="CAB1127925.1"/>
    </source>
</evidence>
<dbReference type="InterPro" id="IPR036683">
    <property type="entry name" value="CO_DH_flav_C_dom_sf"/>
</dbReference>
<dbReference type="Pfam" id="PF01799">
    <property type="entry name" value="Fer2_2"/>
    <property type="match status" value="1"/>
</dbReference>
<dbReference type="Pfam" id="PF03450">
    <property type="entry name" value="CO_deh_flav_C"/>
    <property type="match status" value="1"/>
</dbReference>
<dbReference type="InterPro" id="IPR016208">
    <property type="entry name" value="Ald_Oxase/xanthine_DH-like"/>
</dbReference>
<dbReference type="Proteomes" id="UP000503399">
    <property type="component" value="Chromosome"/>
</dbReference>
<dbReference type="PROSITE" id="PS00197">
    <property type="entry name" value="2FE2S_FER_1"/>
    <property type="match status" value="1"/>
</dbReference>
<dbReference type="InterPro" id="IPR036884">
    <property type="entry name" value="2Fe-2S-bd_dom_sf"/>
</dbReference>
<dbReference type="PANTHER" id="PTHR45444">
    <property type="entry name" value="XANTHINE DEHYDROGENASE"/>
    <property type="match status" value="1"/>
</dbReference>
<keyword evidence="2" id="KW-0479">Metal-binding</keyword>
<dbReference type="EMBL" id="LR778114">
    <property type="protein sequence ID" value="CAB1127925.1"/>
    <property type="molecule type" value="Genomic_DNA"/>
</dbReference>
<dbReference type="SUPFAM" id="SSF55447">
    <property type="entry name" value="CO dehydrogenase flavoprotein C-terminal domain-like"/>
    <property type="match status" value="1"/>
</dbReference>
<dbReference type="Gene3D" id="3.10.20.30">
    <property type="match status" value="1"/>
</dbReference>
<dbReference type="Gene3D" id="3.30.465.10">
    <property type="match status" value="1"/>
</dbReference>
<evidence type="ECO:0000256" key="4">
    <source>
        <dbReference type="ARBA" id="ARBA00023002"/>
    </source>
</evidence>
<evidence type="ECO:0000256" key="5">
    <source>
        <dbReference type="ARBA" id="ARBA00023004"/>
    </source>
</evidence>
<dbReference type="SUPFAM" id="SSF47741">
    <property type="entry name" value="CO dehydrogenase ISP C-domain like"/>
    <property type="match status" value="1"/>
</dbReference>
<organism evidence="8 9">
    <name type="scientific">Candidatus Hydrogenisulfobacillus filiaventi</name>
    <dbReference type="NCBI Taxonomy" id="2707344"/>
    <lineage>
        <taxon>Bacteria</taxon>
        <taxon>Bacillati</taxon>
        <taxon>Bacillota</taxon>
        <taxon>Clostridia</taxon>
        <taxon>Eubacteriales</taxon>
        <taxon>Clostridiales Family XVII. Incertae Sedis</taxon>
        <taxon>Candidatus Hydrogenisulfobacillus</taxon>
    </lineage>
</organism>
<dbReference type="KEGG" id="hfv:R50_0419"/>
<dbReference type="SUPFAM" id="SSF56176">
    <property type="entry name" value="FAD-binding/transporter-associated domain-like"/>
    <property type="match status" value="1"/>
</dbReference>
<dbReference type="Pfam" id="PF00111">
    <property type="entry name" value="Fer2"/>
    <property type="match status" value="1"/>
</dbReference>
<proteinExistence type="predicted"/>
<dbReference type="SUPFAM" id="SSF54292">
    <property type="entry name" value="2Fe-2S ferredoxin-like"/>
    <property type="match status" value="1"/>
</dbReference>
<keyword evidence="4 8" id="KW-0560">Oxidoreductase</keyword>
<protein>
    <submittedName>
        <fullName evidence="8">Xanthine dehydrogenase, iron-sulfur cluster and FAD-binding subunit A</fullName>
        <ecNumber evidence="8">1.17.1.4</ecNumber>
    </submittedName>
</protein>
<dbReference type="PROSITE" id="PS51085">
    <property type="entry name" value="2FE2S_FER_2"/>
    <property type="match status" value="1"/>
</dbReference>